<sequence length="226" mass="24357">TYAAACRAARMAPAGDAAAARRFFETWFAAYRVDGETQFTGYYEPVVAGSMTPTARFRTPVYGLPRDLVTQVVTDADGKQSLRRGRRVDGDLVPYYTRAEIDRGALGAQVPLLYVADAADLFFLQIQGSGRVSLPDGSEVRLAYAGRNGQPYVALGKLLVERGELASSDVSMQSIRGWMTAHPDLATGLMEQNPNYVFFRIQPPAAAGEMSGAPGTLGVGLQPLRS</sequence>
<evidence type="ECO:0000313" key="3">
    <source>
        <dbReference type="Proteomes" id="UP000565205"/>
    </source>
</evidence>
<dbReference type="EMBL" id="JABXXQ010000825">
    <property type="protein sequence ID" value="NVN32394.1"/>
    <property type="molecule type" value="Genomic_DNA"/>
</dbReference>
<reference evidence="2 3" key="1">
    <citation type="submission" date="2020-06" db="EMBL/GenBank/DDBJ databases">
        <title>Description of novel acetic acid bacteria.</title>
        <authorList>
            <person name="Sombolestani A."/>
        </authorList>
    </citation>
    <scope>NUCLEOTIDE SEQUENCE [LARGE SCALE GENOMIC DNA]</scope>
    <source>
        <strain evidence="2 3">LMG 26838</strain>
    </source>
</reference>
<gene>
    <name evidence="2" type="ORF">HUK83_18880</name>
</gene>
<accession>A0A850NU10</accession>
<protein>
    <submittedName>
        <fullName evidence="2">MltA domain-containing protein</fullName>
    </submittedName>
</protein>
<name>A0A850NU10_9PROT</name>
<feature type="non-terminal residue" evidence="2">
    <location>
        <position position="1"/>
    </location>
</feature>
<dbReference type="GO" id="GO:0008933">
    <property type="term" value="F:peptidoglycan lytic transglycosylase activity"/>
    <property type="evidence" value="ECO:0007669"/>
    <property type="project" value="TreeGrafter"/>
</dbReference>
<dbReference type="InterPro" id="IPR026044">
    <property type="entry name" value="MltA"/>
</dbReference>
<dbReference type="GO" id="GO:0004553">
    <property type="term" value="F:hydrolase activity, hydrolyzing O-glycosyl compounds"/>
    <property type="evidence" value="ECO:0007669"/>
    <property type="project" value="InterPro"/>
</dbReference>
<feature type="non-terminal residue" evidence="2">
    <location>
        <position position="226"/>
    </location>
</feature>
<dbReference type="AlphaFoldDB" id="A0A850NU10"/>
<dbReference type="CDD" id="cd14668">
    <property type="entry name" value="mlta_B"/>
    <property type="match status" value="1"/>
</dbReference>
<feature type="domain" description="Lytic transglycosylase MltA" evidence="1">
    <location>
        <begin position="46"/>
        <end position="200"/>
    </location>
</feature>
<proteinExistence type="predicted"/>
<evidence type="ECO:0000313" key="2">
    <source>
        <dbReference type="EMBL" id="NVN32394.1"/>
    </source>
</evidence>
<dbReference type="InterPro" id="IPR036908">
    <property type="entry name" value="RlpA-like_sf"/>
</dbReference>
<dbReference type="InterPro" id="IPR005300">
    <property type="entry name" value="MltA_B"/>
</dbReference>
<evidence type="ECO:0000259" key="1">
    <source>
        <dbReference type="SMART" id="SM00925"/>
    </source>
</evidence>
<dbReference type="PANTHER" id="PTHR30124">
    <property type="entry name" value="MEMBRANE-BOUND LYTIC MUREIN TRANSGLYCOSYLASE A"/>
    <property type="match status" value="1"/>
</dbReference>
<dbReference type="PANTHER" id="PTHR30124:SF0">
    <property type="entry name" value="MEMBRANE-BOUND LYTIC MUREIN TRANSGLYCOSYLASE A"/>
    <property type="match status" value="1"/>
</dbReference>
<dbReference type="Pfam" id="PF03562">
    <property type="entry name" value="MltA"/>
    <property type="match status" value="1"/>
</dbReference>
<dbReference type="SUPFAM" id="SSF50685">
    <property type="entry name" value="Barwin-like endoglucanases"/>
    <property type="match status" value="1"/>
</dbReference>
<dbReference type="SMART" id="SM00925">
    <property type="entry name" value="MltA"/>
    <property type="match status" value="1"/>
</dbReference>
<dbReference type="Proteomes" id="UP000565205">
    <property type="component" value="Unassembled WGS sequence"/>
</dbReference>
<comment type="caution">
    <text evidence="2">The sequence shown here is derived from an EMBL/GenBank/DDBJ whole genome shotgun (WGS) entry which is preliminary data.</text>
</comment>
<dbReference type="GO" id="GO:0009253">
    <property type="term" value="P:peptidoglycan catabolic process"/>
    <property type="evidence" value="ECO:0007669"/>
    <property type="project" value="TreeGrafter"/>
</dbReference>
<organism evidence="2 3">
    <name type="scientific">Endobacter medicaginis</name>
    <dbReference type="NCBI Taxonomy" id="1181271"/>
    <lineage>
        <taxon>Bacteria</taxon>
        <taxon>Pseudomonadati</taxon>
        <taxon>Pseudomonadota</taxon>
        <taxon>Alphaproteobacteria</taxon>
        <taxon>Acetobacterales</taxon>
        <taxon>Acetobacteraceae</taxon>
        <taxon>Endobacter</taxon>
    </lineage>
</organism>
<dbReference type="Gene3D" id="2.40.240.50">
    <property type="entry name" value="Barwin-like endoglucanases"/>
    <property type="match status" value="1"/>
</dbReference>